<evidence type="ECO:0000259" key="1">
    <source>
        <dbReference type="PROSITE" id="PS51186"/>
    </source>
</evidence>
<evidence type="ECO:0000313" key="3">
    <source>
        <dbReference type="Proteomes" id="UP000683575"/>
    </source>
</evidence>
<reference evidence="2" key="1">
    <citation type="submission" date="2021-06" db="EMBL/GenBank/DDBJ databases">
        <title>Complete genome sequence of Nocardioides sp. G188.</title>
        <authorList>
            <person name="Im W.-T."/>
        </authorList>
    </citation>
    <scope>NUCLEOTIDE SEQUENCE</scope>
    <source>
        <strain evidence="2">G188</strain>
    </source>
</reference>
<keyword evidence="3" id="KW-1185">Reference proteome</keyword>
<dbReference type="EMBL" id="CP077062">
    <property type="protein sequence ID" value="QWZ08522.1"/>
    <property type="molecule type" value="Genomic_DNA"/>
</dbReference>
<dbReference type="CDD" id="cd04301">
    <property type="entry name" value="NAT_SF"/>
    <property type="match status" value="1"/>
</dbReference>
<name>A0A975SYY7_9ACTN</name>
<dbReference type="GO" id="GO:0016747">
    <property type="term" value="F:acyltransferase activity, transferring groups other than amino-acyl groups"/>
    <property type="evidence" value="ECO:0007669"/>
    <property type="project" value="InterPro"/>
</dbReference>
<dbReference type="Pfam" id="PF24553">
    <property type="entry name" value="Rv0428c_C"/>
    <property type="match status" value="1"/>
</dbReference>
<proteinExistence type="predicted"/>
<sequence>MSSPPGLGPHCVGLRVVVRRVLPGRTGPSGGPAMTDLLGVLETWSPPVLTVRSEDGALTEIALADVVSGKPVPPRPSPRMRVSAEQACLLSNASWPAVHTEDLGDWLLRASGGFSARANSVMAIGDPGVPFGEALDRVVAFYAGHHLPAWAQVVVGSETGDRFADAGWRTARPGEADSELQLASVAQASRAVRRLLPPSAPTALVSQTAGPGWLANDARARAHPADAVAVLEGPAEVGFVSVVEDGVVVAKGRVAADGDWAGITDVWVSVDHRRRGLALVVMAELLEWAAERGAGTAYLQVRGDNAPGLALYAGLGFRTHHTYRYLAQGA</sequence>
<dbReference type="InterPro" id="IPR000182">
    <property type="entry name" value="GNAT_dom"/>
</dbReference>
<feature type="domain" description="N-acetyltransferase" evidence="1">
    <location>
        <begin position="200"/>
        <end position="330"/>
    </location>
</feature>
<accession>A0A975SYY7</accession>
<dbReference type="KEGG" id="nps:KRR39_01210"/>
<dbReference type="InterPro" id="IPR056934">
    <property type="entry name" value="SH3_Rv0428c"/>
</dbReference>
<dbReference type="Pfam" id="PF24551">
    <property type="entry name" value="SH3_Rv0428c"/>
    <property type="match status" value="1"/>
</dbReference>
<organism evidence="2 3">
    <name type="scientific">Nocardioides panacis</name>
    <dbReference type="NCBI Taxonomy" id="2849501"/>
    <lineage>
        <taxon>Bacteria</taxon>
        <taxon>Bacillati</taxon>
        <taxon>Actinomycetota</taxon>
        <taxon>Actinomycetes</taxon>
        <taxon>Propionibacteriales</taxon>
        <taxon>Nocardioidaceae</taxon>
        <taxon>Nocardioides</taxon>
    </lineage>
</organism>
<dbReference type="PANTHER" id="PTHR43072:SF60">
    <property type="entry name" value="L-2,4-DIAMINOBUTYRIC ACID ACETYLTRANSFERASE"/>
    <property type="match status" value="1"/>
</dbReference>
<dbReference type="InterPro" id="IPR056935">
    <property type="entry name" value="Rv0428c-like_C"/>
</dbReference>
<dbReference type="RefSeq" id="WP_216940012.1">
    <property type="nucleotide sequence ID" value="NZ_CP077062.1"/>
</dbReference>
<protein>
    <submittedName>
        <fullName evidence="2">GNAT family N-acetyltransferase</fullName>
    </submittedName>
</protein>
<gene>
    <name evidence="2" type="ORF">KRR39_01210</name>
</gene>
<dbReference type="AlphaFoldDB" id="A0A975SYY7"/>
<evidence type="ECO:0000313" key="2">
    <source>
        <dbReference type="EMBL" id="QWZ08522.1"/>
    </source>
</evidence>
<dbReference type="Proteomes" id="UP000683575">
    <property type="component" value="Chromosome"/>
</dbReference>
<dbReference type="PANTHER" id="PTHR43072">
    <property type="entry name" value="N-ACETYLTRANSFERASE"/>
    <property type="match status" value="1"/>
</dbReference>
<dbReference type="PROSITE" id="PS51186">
    <property type="entry name" value="GNAT"/>
    <property type="match status" value="1"/>
</dbReference>